<evidence type="ECO:0000256" key="2">
    <source>
        <dbReference type="ARBA" id="ARBA00023015"/>
    </source>
</evidence>
<reference evidence="6 7" key="1">
    <citation type="submission" date="2013-10" db="EMBL/GenBank/DDBJ databases">
        <title>Salinisphaera orenii MK-B5 Genome Sequencing.</title>
        <authorList>
            <person name="Lai Q."/>
            <person name="Li C."/>
            <person name="Shao Z."/>
        </authorList>
    </citation>
    <scope>NUCLEOTIDE SEQUENCE [LARGE SCALE GENOMIC DNA]</scope>
    <source>
        <strain evidence="6 7">MK-B5</strain>
    </source>
</reference>
<comment type="similarity">
    <text evidence="1">Belongs to the LysR transcriptional regulatory family.</text>
</comment>
<dbReference type="SUPFAM" id="SSF53850">
    <property type="entry name" value="Periplasmic binding protein-like II"/>
    <property type="match status" value="1"/>
</dbReference>
<sequence>MKSNLDLNALRTFRLVVDTGGFTAAAHRSHRAVSSVSRQIAALERSLGQTLFHRHTRAVALTEAGARYIEAIRPLLADLDQATDAVRAAHDEPTGMLVINAPVAFGERQVVPLVRAFSQRYPNIRTELRLTDHIVDPVYSASDVTFRVGPLTASNLVARTLAPMRYVVAAAPDYLRRCGWPDTPQALRGHDCLRYQGEYGRQHWYWREHGAEAFQRLDVDGSLYSDDAPSLRHAAVLGQGIVLFPTWLIDRELQSGSLVSLLGGWQWEVAPEVRSVHILYAAPRLGPRKVQAFVDHVLEAVGDPPIWDRTASIRR</sequence>
<proteinExistence type="inferred from homology"/>
<dbReference type="PROSITE" id="PS50931">
    <property type="entry name" value="HTH_LYSR"/>
    <property type="match status" value="1"/>
</dbReference>
<dbReference type="InterPro" id="IPR036390">
    <property type="entry name" value="WH_DNA-bd_sf"/>
</dbReference>
<comment type="caution">
    <text evidence="6">The sequence shown here is derived from an EMBL/GenBank/DDBJ whole genome shotgun (WGS) entry which is preliminary data.</text>
</comment>
<dbReference type="InterPro" id="IPR005119">
    <property type="entry name" value="LysR_subst-bd"/>
</dbReference>
<dbReference type="FunFam" id="1.10.10.10:FF:000001">
    <property type="entry name" value="LysR family transcriptional regulator"/>
    <property type="match status" value="1"/>
</dbReference>
<evidence type="ECO:0000313" key="7">
    <source>
        <dbReference type="Proteomes" id="UP000283993"/>
    </source>
</evidence>
<dbReference type="Pfam" id="PF03466">
    <property type="entry name" value="LysR_substrate"/>
    <property type="match status" value="1"/>
</dbReference>
<evidence type="ECO:0000313" key="6">
    <source>
        <dbReference type="EMBL" id="ROO24668.1"/>
    </source>
</evidence>
<keyword evidence="2" id="KW-0805">Transcription regulation</keyword>
<evidence type="ECO:0000256" key="3">
    <source>
        <dbReference type="ARBA" id="ARBA00023125"/>
    </source>
</evidence>
<evidence type="ECO:0000256" key="1">
    <source>
        <dbReference type="ARBA" id="ARBA00009437"/>
    </source>
</evidence>
<dbReference type="Pfam" id="PF00126">
    <property type="entry name" value="HTH_1"/>
    <property type="match status" value="1"/>
</dbReference>
<dbReference type="PANTHER" id="PTHR30537:SF5">
    <property type="entry name" value="HTH-TYPE TRANSCRIPTIONAL ACTIVATOR TTDR-RELATED"/>
    <property type="match status" value="1"/>
</dbReference>
<dbReference type="InterPro" id="IPR058163">
    <property type="entry name" value="LysR-type_TF_proteobact-type"/>
</dbReference>
<keyword evidence="3" id="KW-0238">DNA-binding</keyword>
<gene>
    <name evidence="6" type="ORF">SAOR_14170</name>
</gene>
<dbReference type="Gene3D" id="1.10.10.10">
    <property type="entry name" value="Winged helix-like DNA-binding domain superfamily/Winged helix DNA-binding domain"/>
    <property type="match status" value="1"/>
</dbReference>
<feature type="domain" description="HTH lysR-type" evidence="5">
    <location>
        <begin position="5"/>
        <end position="62"/>
    </location>
</feature>
<name>A0A423PGE3_9GAMM</name>
<evidence type="ECO:0000256" key="4">
    <source>
        <dbReference type="ARBA" id="ARBA00023163"/>
    </source>
</evidence>
<dbReference type="Proteomes" id="UP000283993">
    <property type="component" value="Unassembled WGS sequence"/>
</dbReference>
<dbReference type="AlphaFoldDB" id="A0A423PGE3"/>
<dbReference type="EMBL" id="AYKH01000041">
    <property type="protein sequence ID" value="ROO24668.1"/>
    <property type="molecule type" value="Genomic_DNA"/>
</dbReference>
<dbReference type="GO" id="GO:0003677">
    <property type="term" value="F:DNA binding"/>
    <property type="evidence" value="ECO:0007669"/>
    <property type="project" value="UniProtKB-KW"/>
</dbReference>
<keyword evidence="7" id="KW-1185">Reference proteome</keyword>
<dbReference type="InterPro" id="IPR036388">
    <property type="entry name" value="WH-like_DNA-bd_sf"/>
</dbReference>
<dbReference type="SUPFAM" id="SSF46785">
    <property type="entry name" value="Winged helix' DNA-binding domain"/>
    <property type="match status" value="1"/>
</dbReference>
<organism evidence="6 7">
    <name type="scientific">Salinisphaera orenii MK-B5</name>
    <dbReference type="NCBI Taxonomy" id="856730"/>
    <lineage>
        <taxon>Bacteria</taxon>
        <taxon>Pseudomonadati</taxon>
        <taxon>Pseudomonadota</taxon>
        <taxon>Gammaproteobacteria</taxon>
        <taxon>Salinisphaerales</taxon>
        <taxon>Salinisphaeraceae</taxon>
        <taxon>Salinisphaera</taxon>
    </lineage>
</organism>
<accession>A0A423PGE3</accession>
<dbReference type="GO" id="GO:0003700">
    <property type="term" value="F:DNA-binding transcription factor activity"/>
    <property type="evidence" value="ECO:0007669"/>
    <property type="project" value="InterPro"/>
</dbReference>
<dbReference type="Gene3D" id="3.40.190.290">
    <property type="match status" value="1"/>
</dbReference>
<protein>
    <submittedName>
        <fullName evidence="6">LysR family transcriptional regulator</fullName>
    </submittedName>
</protein>
<dbReference type="PANTHER" id="PTHR30537">
    <property type="entry name" value="HTH-TYPE TRANSCRIPTIONAL REGULATOR"/>
    <property type="match status" value="1"/>
</dbReference>
<dbReference type="InterPro" id="IPR000847">
    <property type="entry name" value="LysR_HTH_N"/>
</dbReference>
<dbReference type="CDD" id="cd08422">
    <property type="entry name" value="PBP2_CrgA_like"/>
    <property type="match status" value="1"/>
</dbReference>
<keyword evidence="4" id="KW-0804">Transcription</keyword>
<evidence type="ECO:0000259" key="5">
    <source>
        <dbReference type="PROSITE" id="PS50931"/>
    </source>
</evidence>